<reference evidence="4" key="1">
    <citation type="submission" date="2021-01" db="EMBL/GenBank/DDBJ databases">
        <authorList>
            <person name="Corre E."/>
            <person name="Pelletier E."/>
            <person name="Niang G."/>
            <person name="Scheremetjew M."/>
            <person name="Finn R."/>
            <person name="Kale V."/>
            <person name="Holt S."/>
            <person name="Cochrane G."/>
            <person name="Meng A."/>
            <person name="Brown T."/>
            <person name="Cohen L."/>
        </authorList>
    </citation>
    <scope>NUCLEOTIDE SEQUENCE</scope>
    <source>
        <strain evidence="4">Grunow 1884</strain>
    </source>
</reference>
<protein>
    <recommendedName>
        <fullName evidence="3">Fatty acid desaturase domain-containing protein</fullName>
    </recommendedName>
</protein>
<dbReference type="Pfam" id="PF00487">
    <property type="entry name" value="FA_desaturase"/>
    <property type="match status" value="1"/>
</dbReference>
<evidence type="ECO:0000259" key="3">
    <source>
        <dbReference type="Pfam" id="PF00487"/>
    </source>
</evidence>
<dbReference type="CDD" id="cd01060">
    <property type="entry name" value="Membrane-FADS-like"/>
    <property type="match status" value="1"/>
</dbReference>
<dbReference type="GO" id="GO:0042284">
    <property type="term" value="F:sphingolipid delta-4 desaturase activity"/>
    <property type="evidence" value="ECO:0007669"/>
    <property type="project" value="TreeGrafter"/>
</dbReference>
<feature type="region of interest" description="Disordered" evidence="1">
    <location>
        <begin position="67"/>
        <end position="95"/>
    </location>
</feature>
<accession>A0A7S2EFA3</accession>
<organism evidence="4">
    <name type="scientific">Trieres chinensis</name>
    <name type="common">Marine centric diatom</name>
    <name type="synonym">Odontella sinensis</name>
    <dbReference type="NCBI Taxonomy" id="1514140"/>
    <lineage>
        <taxon>Eukaryota</taxon>
        <taxon>Sar</taxon>
        <taxon>Stramenopiles</taxon>
        <taxon>Ochrophyta</taxon>
        <taxon>Bacillariophyta</taxon>
        <taxon>Mediophyceae</taxon>
        <taxon>Biddulphiophycidae</taxon>
        <taxon>Eupodiscales</taxon>
        <taxon>Parodontellaceae</taxon>
        <taxon>Trieres</taxon>
    </lineage>
</organism>
<sequence>MVQLAHVVALAIAAPLTALSPSSIRLVRDRPLTSFPLCAHDFDAHKRTTRPAGRSLALRSVSISGEFPSISSGSDPTAENPPAAAQSALSGPAQWHRNRRRRMLDLYGEEISALERDASSQRVAVPLLALANASLLAMSIWSGSLHPVRVLALAAFPGSMFSLWQLQILHDCLHGSMLDKSKKRVWGMSKRRLQDALLFWGSMPSAFGYFLYLRYGHLTHHTSVGDATKATLAKLFDSDQKNFEDGDILFVAHRMRLKGEIGPKFKLPSLGKGGEEKEVKMSISKSGFNLWRVGRPIRNALAFSVSFLFERVMLVVNDLVVALTGRNYFFPNKPQSFHDECAVYCRCAVAVRAALWALAGWKSLLFLYLSETLWSIPPHPACAMFVTNHGSGTDQLTGKCVPSSSTYAGKWYSFFTLGTNYHCEHHDFPTIPLHKLGKLRNIAPDFYPKGSKDNVFRIMKKAFSDPDFYACMDVGVNLG</sequence>
<feature type="chain" id="PRO_5030674314" description="Fatty acid desaturase domain-containing protein" evidence="2">
    <location>
        <begin position="19"/>
        <end position="479"/>
    </location>
</feature>
<feature type="domain" description="Fatty acid desaturase" evidence="3">
    <location>
        <begin position="302"/>
        <end position="449"/>
    </location>
</feature>
<evidence type="ECO:0000256" key="1">
    <source>
        <dbReference type="SAM" id="MobiDB-lite"/>
    </source>
</evidence>
<dbReference type="PANTHER" id="PTHR12879:SF8">
    <property type="entry name" value="SPHINGOLIPID DELTA(4)-DESATURASE DES1"/>
    <property type="match status" value="1"/>
</dbReference>
<dbReference type="AlphaFoldDB" id="A0A7S2EFA3"/>
<gene>
    <name evidence="4" type="ORF">OSIN01602_LOCUS6961</name>
</gene>
<dbReference type="GO" id="GO:0016020">
    <property type="term" value="C:membrane"/>
    <property type="evidence" value="ECO:0007669"/>
    <property type="project" value="GOC"/>
</dbReference>
<dbReference type="EMBL" id="HBGO01012524">
    <property type="protein sequence ID" value="CAD9333149.1"/>
    <property type="molecule type" value="Transcribed_RNA"/>
</dbReference>
<name>A0A7S2EFA3_TRICV</name>
<dbReference type="GO" id="GO:0046513">
    <property type="term" value="P:ceramide biosynthetic process"/>
    <property type="evidence" value="ECO:0007669"/>
    <property type="project" value="TreeGrafter"/>
</dbReference>
<feature type="signal peptide" evidence="2">
    <location>
        <begin position="1"/>
        <end position="18"/>
    </location>
</feature>
<keyword evidence="2" id="KW-0732">Signal</keyword>
<evidence type="ECO:0000256" key="2">
    <source>
        <dbReference type="SAM" id="SignalP"/>
    </source>
</evidence>
<evidence type="ECO:0000313" key="4">
    <source>
        <dbReference type="EMBL" id="CAD9333149.1"/>
    </source>
</evidence>
<dbReference type="PANTHER" id="PTHR12879">
    <property type="entry name" value="SPHINGOLIPID DELTA 4 DESATURASE/C-4 HYDROXYLASE PROTEIN DES2"/>
    <property type="match status" value="1"/>
</dbReference>
<proteinExistence type="predicted"/>
<dbReference type="InterPro" id="IPR005804">
    <property type="entry name" value="FA_desaturase_dom"/>
</dbReference>